<dbReference type="Gene3D" id="1.10.472.10">
    <property type="entry name" value="Cyclin-like"/>
    <property type="match status" value="2"/>
</dbReference>
<evidence type="ECO:0000256" key="6">
    <source>
        <dbReference type="RuleBase" id="RU000383"/>
    </source>
</evidence>
<name>A0A7J6G3E1_CANSA</name>
<dbReference type="Pfam" id="PF00134">
    <property type="entry name" value="Cyclin_N"/>
    <property type="match status" value="1"/>
</dbReference>
<proteinExistence type="inferred from homology"/>
<evidence type="ECO:0000313" key="9">
    <source>
        <dbReference type="Proteomes" id="UP000525078"/>
    </source>
</evidence>
<evidence type="ECO:0000256" key="4">
    <source>
        <dbReference type="ARBA" id="ARBA00023306"/>
    </source>
</evidence>
<dbReference type="PANTHER" id="PTHR10177">
    <property type="entry name" value="CYCLINS"/>
    <property type="match status" value="1"/>
</dbReference>
<keyword evidence="4" id="KW-0131">Cell cycle</keyword>
<comment type="subunit">
    <text evidence="1">Interacts with the CDC2 protein kinase to form a serine/threonine kinase holoenzyme complex also known as maturation promoting factor (MPF). The cyclin subunit imparts substrate specificity to the complex.</text>
</comment>
<keyword evidence="3 6" id="KW-0195">Cyclin</keyword>
<accession>A0A7J6G3E1</accession>
<sequence>MDHINLFCDEVWPSSPTASRNDDEDDNISVQMTENIITSKRSCTSFDEISSHDDEDDVNNNGENDQFRHMTKEDIELAFNICLEKENTYLPKPNYLQYLYYNNLIVARFRTIQWFIKCRSRFNLSFGTVFHATNYLDRFISMNRNSINNITEWKFWMIELLSIACFSIASKFIDTNPPMLHQINQMEDMEHSFEASAIQRMELKVLETLDWRLACTTTHSYLQLFIHQPHLQQHIIIIPKINHFLLRAISDTKLVEFRPSVVAASAIWFCLDRFLSTSSLNIDHYSLLTRFFHQHQKDDIIRCHNMMEKLWSSSNDGDYYYNYNYNGCPSSPTTVLLKDRNSIRDDHEISPFLKCYDCPNRPRKKLRTCCDQEKILL</sequence>
<keyword evidence="2" id="KW-0132">Cell division</keyword>
<dbReference type="SMART" id="SM00385">
    <property type="entry name" value="CYCLIN"/>
    <property type="match status" value="1"/>
</dbReference>
<dbReference type="InterPro" id="IPR013763">
    <property type="entry name" value="Cyclin-like_dom"/>
</dbReference>
<dbReference type="Pfam" id="PF02984">
    <property type="entry name" value="Cyclin_C"/>
    <property type="match status" value="1"/>
</dbReference>
<evidence type="ECO:0000256" key="2">
    <source>
        <dbReference type="ARBA" id="ARBA00022618"/>
    </source>
</evidence>
<evidence type="ECO:0000256" key="5">
    <source>
        <dbReference type="ARBA" id="ARBA00032263"/>
    </source>
</evidence>
<feature type="domain" description="Cyclin-like" evidence="7">
    <location>
        <begin position="113"/>
        <end position="207"/>
    </location>
</feature>
<evidence type="ECO:0000256" key="1">
    <source>
        <dbReference type="ARBA" id="ARBA00011177"/>
    </source>
</evidence>
<evidence type="ECO:0000259" key="7">
    <source>
        <dbReference type="SMART" id="SM00385"/>
    </source>
</evidence>
<dbReference type="InterPro" id="IPR004367">
    <property type="entry name" value="Cyclin_C-dom"/>
</dbReference>
<dbReference type="EMBL" id="JAATIP010000079">
    <property type="protein sequence ID" value="KAF4377506.1"/>
    <property type="molecule type" value="Genomic_DNA"/>
</dbReference>
<dbReference type="InterPro" id="IPR036915">
    <property type="entry name" value="Cyclin-like_sf"/>
</dbReference>
<dbReference type="Proteomes" id="UP000525078">
    <property type="component" value="Unassembled WGS sequence"/>
</dbReference>
<dbReference type="SUPFAM" id="SSF47954">
    <property type="entry name" value="Cyclin-like"/>
    <property type="match status" value="2"/>
</dbReference>
<dbReference type="GO" id="GO:0051301">
    <property type="term" value="P:cell division"/>
    <property type="evidence" value="ECO:0007669"/>
    <property type="project" value="UniProtKB-KW"/>
</dbReference>
<evidence type="ECO:0000313" key="8">
    <source>
        <dbReference type="EMBL" id="KAF4377506.1"/>
    </source>
</evidence>
<gene>
    <name evidence="8" type="ORF">F8388_024997</name>
</gene>
<organism evidence="8 9">
    <name type="scientific">Cannabis sativa</name>
    <name type="common">Hemp</name>
    <name type="synonym">Marijuana</name>
    <dbReference type="NCBI Taxonomy" id="3483"/>
    <lineage>
        <taxon>Eukaryota</taxon>
        <taxon>Viridiplantae</taxon>
        <taxon>Streptophyta</taxon>
        <taxon>Embryophyta</taxon>
        <taxon>Tracheophyta</taxon>
        <taxon>Spermatophyta</taxon>
        <taxon>Magnoliopsida</taxon>
        <taxon>eudicotyledons</taxon>
        <taxon>Gunneridae</taxon>
        <taxon>Pentapetalae</taxon>
        <taxon>rosids</taxon>
        <taxon>fabids</taxon>
        <taxon>Rosales</taxon>
        <taxon>Cannabaceae</taxon>
        <taxon>Cannabis</taxon>
    </lineage>
</organism>
<comment type="similarity">
    <text evidence="6">Belongs to the cyclin family.</text>
</comment>
<protein>
    <recommendedName>
        <fullName evidence="5">B-like cyclin</fullName>
    </recommendedName>
</protein>
<comment type="caution">
    <text evidence="8">The sequence shown here is derived from an EMBL/GenBank/DDBJ whole genome shotgun (WGS) entry which is preliminary data.</text>
</comment>
<dbReference type="InterPro" id="IPR006671">
    <property type="entry name" value="Cyclin_N"/>
</dbReference>
<evidence type="ECO:0000256" key="3">
    <source>
        <dbReference type="ARBA" id="ARBA00023127"/>
    </source>
</evidence>
<dbReference type="CDD" id="cd20544">
    <property type="entry name" value="CYCLIN_AtCycD-like_rpt2"/>
    <property type="match status" value="1"/>
</dbReference>
<dbReference type="InterPro" id="IPR039361">
    <property type="entry name" value="Cyclin"/>
</dbReference>
<reference evidence="8 9" key="1">
    <citation type="journal article" date="2020" name="bioRxiv">
        <title>Sequence and annotation of 42 cannabis genomes reveals extensive copy number variation in cannabinoid synthesis and pathogen resistance genes.</title>
        <authorList>
            <person name="Mckernan K.J."/>
            <person name="Helbert Y."/>
            <person name="Kane L.T."/>
            <person name="Ebling H."/>
            <person name="Zhang L."/>
            <person name="Liu B."/>
            <person name="Eaton Z."/>
            <person name="Mclaughlin S."/>
            <person name="Kingan S."/>
            <person name="Baybayan P."/>
            <person name="Concepcion G."/>
            <person name="Jordan M."/>
            <person name="Riva A."/>
            <person name="Barbazuk W."/>
            <person name="Harkins T."/>
        </authorList>
    </citation>
    <scope>NUCLEOTIDE SEQUENCE [LARGE SCALE GENOMIC DNA]</scope>
    <source>
        <strain evidence="9">cv. Jamaican Lion 4</strain>
        <tissue evidence="8">Leaf</tissue>
    </source>
</reference>
<dbReference type="AlphaFoldDB" id="A0A7J6G3E1"/>